<evidence type="ECO:0000313" key="8">
    <source>
        <dbReference type="Proteomes" id="UP001062443"/>
    </source>
</evidence>
<feature type="chain" id="PRO_5046659102" description="C-type lysozyme inhibitor domain-containing protein" evidence="5">
    <location>
        <begin position="26"/>
        <end position="136"/>
    </location>
</feature>
<dbReference type="InterPro" id="IPR036328">
    <property type="entry name" value="MliC_sf"/>
</dbReference>
<dbReference type="Gene3D" id="2.40.128.200">
    <property type="match status" value="1"/>
</dbReference>
<accession>A0ABQ0QHS8</accession>
<dbReference type="Proteomes" id="UP001062443">
    <property type="component" value="Unassembled WGS sequence"/>
</dbReference>
<name>A0ABQ0QHS8_9PROT</name>
<feature type="domain" description="C-type lysozyme inhibitor" evidence="6">
    <location>
        <begin position="69"/>
        <end position="126"/>
    </location>
</feature>
<evidence type="ECO:0000256" key="2">
    <source>
        <dbReference type="ARBA" id="ARBA00023136"/>
    </source>
</evidence>
<keyword evidence="4" id="KW-0449">Lipoprotein</keyword>
<dbReference type="RefSeq" id="WP_068169662.1">
    <property type="nucleotide sequence ID" value="NZ_BAQB01000005.1"/>
</dbReference>
<keyword evidence="1 5" id="KW-0732">Signal</keyword>
<organism evidence="7 8">
    <name type="scientific">Neokomagataea tanensis NBRC 106556</name>
    <dbReference type="NCBI Taxonomy" id="1223519"/>
    <lineage>
        <taxon>Bacteria</taxon>
        <taxon>Pseudomonadati</taxon>
        <taxon>Pseudomonadota</taxon>
        <taxon>Alphaproteobacteria</taxon>
        <taxon>Acetobacterales</taxon>
        <taxon>Acetobacteraceae</taxon>
        <taxon>Neokomagataea</taxon>
    </lineage>
</organism>
<proteinExistence type="predicted"/>
<gene>
    <name evidence="7" type="ORF">AA106556_0729</name>
</gene>
<keyword evidence="3" id="KW-0564">Palmitate</keyword>
<protein>
    <recommendedName>
        <fullName evidence="6">C-type lysozyme inhibitor domain-containing protein</fullName>
    </recommendedName>
</protein>
<dbReference type="EMBL" id="BAQB01000005">
    <property type="protein sequence ID" value="GBR45313.1"/>
    <property type="molecule type" value="Genomic_DNA"/>
</dbReference>
<dbReference type="SUPFAM" id="SSF141488">
    <property type="entry name" value="YdhA-like"/>
    <property type="match status" value="1"/>
</dbReference>
<evidence type="ECO:0000256" key="5">
    <source>
        <dbReference type="SAM" id="SignalP"/>
    </source>
</evidence>
<dbReference type="InterPro" id="IPR018660">
    <property type="entry name" value="MliC"/>
</dbReference>
<reference evidence="7" key="1">
    <citation type="submission" date="2013-04" db="EMBL/GenBank/DDBJ databases">
        <title>The genome sequencing project of 58 acetic acid bacteria.</title>
        <authorList>
            <person name="Okamoto-Kainuma A."/>
            <person name="Ishikawa M."/>
            <person name="Umino S."/>
            <person name="Koizumi Y."/>
            <person name="Shiwa Y."/>
            <person name="Yoshikawa H."/>
            <person name="Matsutani M."/>
            <person name="Matsushita K."/>
        </authorList>
    </citation>
    <scope>NUCLEOTIDE SEQUENCE</scope>
    <source>
        <strain evidence="7">NBRC 106556</strain>
    </source>
</reference>
<keyword evidence="2" id="KW-0472">Membrane</keyword>
<keyword evidence="8" id="KW-1185">Reference proteome</keyword>
<evidence type="ECO:0000256" key="3">
    <source>
        <dbReference type="ARBA" id="ARBA00023139"/>
    </source>
</evidence>
<evidence type="ECO:0000313" key="7">
    <source>
        <dbReference type="EMBL" id="GBR45313.1"/>
    </source>
</evidence>
<comment type="caution">
    <text evidence="7">The sequence shown here is derived from an EMBL/GenBank/DDBJ whole genome shotgun (WGS) entry which is preliminary data.</text>
</comment>
<feature type="signal peptide" evidence="5">
    <location>
        <begin position="1"/>
        <end position="25"/>
    </location>
</feature>
<evidence type="ECO:0000259" key="6">
    <source>
        <dbReference type="Pfam" id="PF09864"/>
    </source>
</evidence>
<dbReference type="Pfam" id="PF09864">
    <property type="entry name" value="MliC"/>
    <property type="match status" value="1"/>
</dbReference>
<evidence type="ECO:0000256" key="4">
    <source>
        <dbReference type="ARBA" id="ARBA00023288"/>
    </source>
</evidence>
<sequence>MGFYARFGMMCALGLAVCTVPAMQAATVSNTLQIPLSFKFNTKGVVQSARYRCVEQPAALRSVLPKGVFSAAYINLDDISLLAVSIHNKTQIFSSVVSASGAKYAAGSYEWWEEHGEVSFTDTEQGKAVLTCKEVQ</sequence>
<evidence type="ECO:0000256" key="1">
    <source>
        <dbReference type="ARBA" id="ARBA00022729"/>
    </source>
</evidence>